<proteinExistence type="predicted"/>
<reference evidence="2 3" key="1">
    <citation type="journal article" date="2023" name="Sci. Data">
        <title>Genome assembly of the Korean intertidal mud-creeper Batillaria attramentaria.</title>
        <authorList>
            <person name="Patra A.K."/>
            <person name="Ho P.T."/>
            <person name="Jun S."/>
            <person name="Lee S.J."/>
            <person name="Kim Y."/>
            <person name="Won Y.J."/>
        </authorList>
    </citation>
    <scope>NUCLEOTIDE SEQUENCE [LARGE SCALE GENOMIC DNA]</scope>
    <source>
        <strain evidence="2">Wonlab-2016</strain>
    </source>
</reference>
<comment type="caution">
    <text evidence="2">The sequence shown here is derived from an EMBL/GenBank/DDBJ whole genome shotgun (WGS) entry which is preliminary data.</text>
</comment>
<gene>
    <name evidence="2" type="ORF">BaRGS_00014242</name>
</gene>
<dbReference type="Proteomes" id="UP001519460">
    <property type="component" value="Unassembled WGS sequence"/>
</dbReference>
<evidence type="ECO:0000259" key="1">
    <source>
        <dbReference type="PROSITE" id="PS50948"/>
    </source>
</evidence>
<keyword evidence="3" id="KW-1185">Reference proteome</keyword>
<evidence type="ECO:0000313" key="3">
    <source>
        <dbReference type="Proteomes" id="UP001519460"/>
    </source>
</evidence>
<dbReference type="AlphaFoldDB" id="A0ABD0L6B8"/>
<feature type="domain" description="Apple" evidence="1">
    <location>
        <begin position="60"/>
        <end position="144"/>
    </location>
</feature>
<protein>
    <recommendedName>
        <fullName evidence="1">Apple domain-containing protein</fullName>
    </recommendedName>
</protein>
<dbReference type="Pfam" id="PF00024">
    <property type="entry name" value="PAN_1"/>
    <property type="match status" value="1"/>
</dbReference>
<dbReference type="PROSITE" id="PS50948">
    <property type="entry name" value="PAN"/>
    <property type="match status" value="1"/>
</dbReference>
<evidence type="ECO:0000313" key="2">
    <source>
        <dbReference type="EMBL" id="KAK7494589.1"/>
    </source>
</evidence>
<sequence>MGINKQTETVQTGLRECRGHAASWLNSTDGLWAQGSKLYYLRAKRRLTETTTSADYTTACAETDLQPDLLEYPMWYILGYNILSTQCSLADCRAHCLGNPQCRSMDFRHPTNQCSTATVTARDVPGAWTQSTAQEQLYYYQRICV</sequence>
<organism evidence="2 3">
    <name type="scientific">Batillaria attramentaria</name>
    <dbReference type="NCBI Taxonomy" id="370345"/>
    <lineage>
        <taxon>Eukaryota</taxon>
        <taxon>Metazoa</taxon>
        <taxon>Spiralia</taxon>
        <taxon>Lophotrochozoa</taxon>
        <taxon>Mollusca</taxon>
        <taxon>Gastropoda</taxon>
        <taxon>Caenogastropoda</taxon>
        <taxon>Sorbeoconcha</taxon>
        <taxon>Cerithioidea</taxon>
        <taxon>Batillariidae</taxon>
        <taxon>Batillaria</taxon>
    </lineage>
</organism>
<dbReference type="SUPFAM" id="SSF57414">
    <property type="entry name" value="Hairpin loop containing domain-like"/>
    <property type="match status" value="1"/>
</dbReference>
<dbReference type="Gene3D" id="3.50.4.10">
    <property type="entry name" value="Hepatocyte Growth Factor"/>
    <property type="match status" value="1"/>
</dbReference>
<name>A0ABD0L6B8_9CAEN</name>
<dbReference type="EMBL" id="JACVVK020000082">
    <property type="protein sequence ID" value="KAK7494589.1"/>
    <property type="molecule type" value="Genomic_DNA"/>
</dbReference>
<accession>A0ABD0L6B8</accession>
<dbReference type="InterPro" id="IPR003609">
    <property type="entry name" value="Pan_app"/>
</dbReference>